<keyword evidence="1" id="KW-1133">Transmembrane helix</keyword>
<reference evidence="2" key="1">
    <citation type="journal article" date="2022" name="Cell">
        <title>Design, construction, and in vivo augmentation of a complex gut microbiome.</title>
        <authorList>
            <person name="Cheng A.G."/>
            <person name="Ho P.Y."/>
            <person name="Aranda-Diaz A."/>
            <person name="Jain S."/>
            <person name="Yu F.B."/>
            <person name="Meng X."/>
            <person name="Wang M."/>
            <person name="Iakiviak M."/>
            <person name="Nagashima K."/>
            <person name="Zhao A."/>
            <person name="Murugkar P."/>
            <person name="Patil A."/>
            <person name="Atabakhsh K."/>
            <person name="Weakley A."/>
            <person name="Yan J."/>
            <person name="Brumbaugh A.R."/>
            <person name="Higginbottom S."/>
            <person name="Dimas A."/>
            <person name="Shiver A.L."/>
            <person name="Deutschbauer A."/>
            <person name="Neff N."/>
            <person name="Sonnenburg J.L."/>
            <person name="Huang K.C."/>
            <person name="Fischbach M.A."/>
        </authorList>
    </citation>
    <scope>NUCLEOTIDE SEQUENCE</scope>
    <source>
        <strain evidence="2">DSM 19829</strain>
    </source>
</reference>
<feature type="transmembrane region" description="Helical" evidence="1">
    <location>
        <begin position="21"/>
        <end position="39"/>
    </location>
</feature>
<feature type="transmembrane region" description="Helical" evidence="1">
    <location>
        <begin position="158"/>
        <end position="177"/>
    </location>
</feature>
<feature type="transmembrane region" description="Helical" evidence="1">
    <location>
        <begin position="223"/>
        <end position="250"/>
    </location>
</feature>
<keyword evidence="1" id="KW-0812">Transmembrane</keyword>
<proteinExistence type="predicted"/>
<accession>A0ABY5VFV8</accession>
<feature type="transmembrane region" description="Helical" evidence="1">
    <location>
        <begin position="74"/>
        <end position="92"/>
    </location>
</feature>
<gene>
    <name evidence="2" type="ORF">NQ502_18280</name>
</gene>
<dbReference type="EMBL" id="CP102290">
    <property type="protein sequence ID" value="UWP59284.1"/>
    <property type="molecule type" value="Genomic_DNA"/>
</dbReference>
<organism evidence="2 3">
    <name type="scientific">Ruminococcus gauvreauii</name>
    <dbReference type="NCBI Taxonomy" id="438033"/>
    <lineage>
        <taxon>Bacteria</taxon>
        <taxon>Bacillati</taxon>
        <taxon>Bacillota</taxon>
        <taxon>Clostridia</taxon>
        <taxon>Eubacteriales</taxon>
        <taxon>Oscillospiraceae</taxon>
        <taxon>Ruminococcus</taxon>
    </lineage>
</organism>
<dbReference type="RefSeq" id="WP_028529850.1">
    <property type="nucleotide sequence ID" value="NZ_CABLBR010000035.1"/>
</dbReference>
<protein>
    <submittedName>
        <fullName evidence="2">ABC transporter permease</fullName>
    </submittedName>
</protein>
<name>A0ABY5VFV8_9FIRM</name>
<feature type="transmembrane region" description="Helical" evidence="1">
    <location>
        <begin position="113"/>
        <end position="138"/>
    </location>
</feature>
<keyword evidence="3" id="KW-1185">Reference proteome</keyword>
<dbReference type="Proteomes" id="UP001060164">
    <property type="component" value="Chromosome"/>
</dbReference>
<evidence type="ECO:0000256" key="1">
    <source>
        <dbReference type="SAM" id="Phobius"/>
    </source>
</evidence>
<dbReference type="PANTHER" id="PTHR43471">
    <property type="entry name" value="ABC TRANSPORTER PERMEASE"/>
    <property type="match status" value="1"/>
</dbReference>
<feature type="transmembrane region" description="Helical" evidence="1">
    <location>
        <begin position="184"/>
        <end position="203"/>
    </location>
</feature>
<evidence type="ECO:0000313" key="3">
    <source>
        <dbReference type="Proteomes" id="UP001060164"/>
    </source>
</evidence>
<keyword evidence="1" id="KW-0472">Membrane</keyword>
<evidence type="ECO:0000313" key="2">
    <source>
        <dbReference type="EMBL" id="UWP59284.1"/>
    </source>
</evidence>
<sequence>MTEYTAFVKKEFCEQVRTYKLLVTGLVFLLLGMMNPLTAKFMPELISNFMPAGMSIEMTEPTMMDSWLQFFKNTPQMGLFVLVLVFGGSMSGELQRGTLIPVLTKGVARKTVVFAKFTAAALTWTAVYAMCFCVSWLYSVYFWDMDVQIGRLMMAVGMVWLFGILLLAVVLLGGVLFCGGWGSLLFTGIFVVLQFAAGIIPGVRANLPIRLVSDNMTLLQNQAVWTDFGPAVILTVLITILCLGISVILFNKKHI</sequence>